<dbReference type="InterPro" id="IPR029024">
    <property type="entry name" value="TerB-like"/>
</dbReference>
<accession>A0A940DQG0</accession>
<dbReference type="Gene3D" id="1.10.3680.10">
    <property type="entry name" value="TerB-like"/>
    <property type="match status" value="1"/>
</dbReference>
<proteinExistence type="predicted"/>
<dbReference type="CDD" id="cd07177">
    <property type="entry name" value="terB_like"/>
    <property type="match status" value="1"/>
</dbReference>
<gene>
    <name evidence="2" type="ORF">IAC07_08100</name>
</gene>
<dbReference type="AlphaFoldDB" id="A0A940DQG0"/>
<dbReference type="SUPFAM" id="SSF158682">
    <property type="entry name" value="TerB-like"/>
    <property type="match status" value="1"/>
</dbReference>
<organism evidence="2 3">
    <name type="scientific">Candidatus Cryptobacteroides gallistercoris</name>
    <dbReference type="NCBI Taxonomy" id="2840765"/>
    <lineage>
        <taxon>Bacteria</taxon>
        <taxon>Pseudomonadati</taxon>
        <taxon>Bacteroidota</taxon>
        <taxon>Bacteroidia</taxon>
        <taxon>Bacteroidales</taxon>
        <taxon>Candidatus Cryptobacteroides</taxon>
    </lineage>
</organism>
<comment type="caution">
    <text evidence="2">The sequence shown here is derived from an EMBL/GenBank/DDBJ whole genome shotgun (WGS) entry which is preliminary data.</text>
</comment>
<name>A0A940DQG0_9BACT</name>
<evidence type="ECO:0000259" key="1">
    <source>
        <dbReference type="Pfam" id="PF05099"/>
    </source>
</evidence>
<dbReference type="Proteomes" id="UP000771749">
    <property type="component" value="Unassembled WGS sequence"/>
</dbReference>
<dbReference type="Pfam" id="PF05099">
    <property type="entry name" value="TerB"/>
    <property type="match status" value="1"/>
</dbReference>
<dbReference type="EMBL" id="JADIMJ010000123">
    <property type="protein sequence ID" value="MBO8454665.1"/>
    <property type="molecule type" value="Genomic_DNA"/>
</dbReference>
<reference evidence="2" key="2">
    <citation type="journal article" date="2021" name="PeerJ">
        <title>Extensive microbial diversity within the chicken gut microbiome revealed by metagenomics and culture.</title>
        <authorList>
            <person name="Gilroy R."/>
            <person name="Ravi A."/>
            <person name="Getino M."/>
            <person name="Pursley I."/>
            <person name="Horton D.L."/>
            <person name="Alikhan N.F."/>
            <person name="Baker D."/>
            <person name="Gharbi K."/>
            <person name="Hall N."/>
            <person name="Watson M."/>
            <person name="Adriaenssens E.M."/>
            <person name="Foster-Nyarko E."/>
            <person name="Jarju S."/>
            <person name="Secka A."/>
            <person name="Antonio M."/>
            <person name="Oren A."/>
            <person name="Chaudhuri R.R."/>
            <person name="La Ragione R."/>
            <person name="Hildebrand F."/>
            <person name="Pallen M.J."/>
        </authorList>
    </citation>
    <scope>NUCLEOTIDE SEQUENCE</scope>
    <source>
        <strain evidence="2">F1-3629</strain>
    </source>
</reference>
<reference evidence="2" key="1">
    <citation type="submission" date="2020-10" db="EMBL/GenBank/DDBJ databases">
        <authorList>
            <person name="Gilroy R."/>
        </authorList>
    </citation>
    <scope>NUCLEOTIDE SEQUENCE</scope>
    <source>
        <strain evidence="2">F1-3629</strain>
    </source>
</reference>
<sequence>MTFSGFEFAAIIKMAKAMAFADGKVEKQELSSIVNEMQRFGVNPDDADSLLEASDRMETSDAVSLISKMDLERKQYVAAFLGAIMAVDMEITDSEMAMWSLVSELCKLPTMSVRQALEIMTSL</sequence>
<evidence type="ECO:0000313" key="2">
    <source>
        <dbReference type="EMBL" id="MBO8454665.1"/>
    </source>
</evidence>
<protein>
    <submittedName>
        <fullName evidence="2">TerB family tellurite resistance protein</fullName>
    </submittedName>
</protein>
<feature type="domain" description="Co-chaperone DjlA N-terminal" evidence="1">
    <location>
        <begin position="10"/>
        <end position="115"/>
    </location>
</feature>
<dbReference type="InterPro" id="IPR007791">
    <property type="entry name" value="DjlA_N"/>
</dbReference>
<evidence type="ECO:0000313" key="3">
    <source>
        <dbReference type="Proteomes" id="UP000771749"/>
    </source>
</evidence>